<accession>S9R2B3</accession>
<evidence type="ECO:0000259" key="3">
    <source>
        <dbReference type="Pfam" id="PF13683"/>
    </source>
</evidence>
<feature type="transmembrane region" description="Helical" evidence="2">
    <location>
        <begin position="20"/>
        <end position="40"/>
    </location>
</feature>
<dbReference type="Pfam" id="PF13683">
    <property type="entry name" value="rve_3"/>
    <property type="match status" value="1"/>
</dbReference>
<dbReference type="PATRIC" id="fig|1123069.3.peg.32"/>
<dbReference type="STRING" id="1123069.ruthe_00030"/>
<organism evidence="4 5">
    <name type="scientific">Rubellimicrobium thermophilum DSM 16684</name>
    <dbReference type="NCBI Taxonomy" id="1123069"/>
    <lineage>
        <taxon>Bacteria</taxon>
        <taxon>Pseudomonadati</taxon>
        <taxon>Pseudomonadota</taxon>
        <taxon>Alphaproteobacteria</taxon>
        <taxon>Rhodobacterales</taxon>
        <taxon>Roseobacteraceae</taxon>
        <taxon>Rubellimicrobium</taxon>
    </lineage>
</organism>
<feature type="domain" description="Integrase catalytic" evidence="3">
    <location>
        <begin position="50"/>
        <end position="109"/>
    </location>
</feature>
<reference evidence="4 5" key="1">
    <citation type="journal article" date="2013" name="Stand. Genomic Sci.">
        <title>Genome sequence of the reddish-pigmented Rubellimicrobium thermophilum type strain (DSM 16684(T)), a member of the Roseobacter clade.</title>
        <authorList>
            <person name="Fiebig A."/>
            <person name="Riedel T."/>
            <person name="Gronow S."/>
            <person name="Petersen J."/>
            <person name="Klenk H.P."/>
            <person name="Goker M."/>
        </authorList>
    </citation>
    <scope>NUCLEOTIDE SEQUENCE [LARGE SCALE GENOMIC DNA]</scope>
    <source>
        <strain evidence="4 5">DSM 16684</strain>
    </source>
</reference>
<keyword evidence="2" id="KW-1133">Transmembrane helix</keyword>
<keyword evidence="2" id="KW-0472">Membrane</keyword>
<evidence type="ECO:0000313" key="4">
    <source>
        <dbReference type="EMBL" id="EPX87826.1"/>
    </source>
</evidence>
<sequence>MTTSAERMRAWTGPAILGFGFRPFFLAAGLWAALAMALRWPGIRHIFSRFARPCTPKTNGKTQRFIQTFLREWAYGLAHPTSAARNADRPGRLDGFNRARPHSAFKGLPRSMLRTR</sequence>
<protein>
    <submittedName>
        <fullName evidence="4">Uncharacterized protein involved in response to NO</fullName>
    </submittedName>
</protein>
<dbReference type="HOGENOM" id="CLU_2095057_0_0_5"/>
<dbReference type="EMBL" id="AOLV01000001">
    <property type="protein sequence ID" value="EPX87826.1"/>
    <property type="molecule type" value="Genomic_DNA"/>
</dbReference>
<evidence type="ECO:0000256" key="2">
    <source>
        <dbReference type="SAM" id="Phobius"/>
    </source>
</evidence>
<feature type="region of interest" description="Disordered" evidence="1">
    <location>
        <begin position="83"/>
        <end position="103"/>
    </location>
</feature>
<evidence type="ECO:0000256" key="1">
    <source>
        <dbReference type="SAM" id="MobiDB-lite"/>
    </source>
</evidence>
<evidence type="ECO:0000313" key="5">
    <source>
        <dbReference type="Proteomes" id="UP000015346"/>
    </source>
</evidence>
<comment type="caution">
    <text evidence="4">The sequence shown here is derived from an EMBL/GenBank/DDBJ whole genome shotgun (WGS) entry which is preliminary data.</text>
</comment>
<dbReference type="InterPro" id="IPR001584">
    <property type="entry name" value="Integrase_cat-core"/>
</dbReference>
<keyword evidence="5" id="KW-1185">Reference proteome</keyword>
<proteinExistence type="predicted"/>
<dbReference type="InterPro" id="IPR012337">
    <property type="entry name" value="RNaseH-like_sf"/>
</dbReference>
<gene>
    <name evidence="4" type="ORF">ruthe_00030</name>
</gene>
<name>S9R2B3_9RHOB</name>
<dbReference type="Proteomes" id="UP000015346">
    <property type="component" value="Unassembled WGS sequence"/>
</dbReference>
<feature type="compositionally biased region" description="Basic and acidic residues" evidence="1">
    <location>
        <begin position="86"/>
        <end position="97"/>
    </location>
</feature>
<dbReference type="GO" id="GO:0015074">
    <property type="term" value="P:DNA integration"/>
    <property type="evidence" value="ECO:0007669"/>
    <property type="project" value="InterPro"/>
</dbReference>
<dbReference type="AlphaFoldDB" id="S9R2B3"/>
<dbReference type="SUPFAM" id="SSF53098">
    <property type="entry name" value="Ribonuclease H-like"/>
    <property type="match status" value="1"/>
</dbReference>
<keyword evidence="2" id="KW-0812">Transmembrane</keyword>